<name>A0A2T7F465_9POAL</name>
<dbReference type="EMBL" id="CM009749">
    <property type="protein sequence ID" value="PUZ74873.1"/>
    <property type="molecule type" value="Genomic_DNA"/>
</dbReference>
<gene>
    <name evidence="1" type="ORF">GQ55_1G101300</name>
</gene>
<dbReference type="Gramene" id="PUZ74873">
    <property type="protein sequence ID" value="PUZ74873"/>
    <property type="gene ID" value="GQ55_1G101300"/>
</dbReference>
<protein>
    <submittedName>
        <fullName evidence="1">Uncharacterized protein</fullName>
    </submittedName>
</protein>
<evidence type="ECO:0000313" key="1">
    <source>
        <dbReference type="EMBL" id="PUZ74873.1"/>
    </source>
</evidence>
<sequence>MGIQRSWLDHPSPSPPTRAFNRPLVRLLLLGTCTGTADFLEKAGRARRRALHGEQGNTSWGWARRSTKKPQWLYQWRLALPCLHLFVLLRKRDMGDATHSPVQNHHH</sequence>
<keyword evidence="2" id="KW-1185">Reference proteome</keyword>
<dbReference type="Proteomes" id="UP000244336">
    <property type="component" value="Chromosome 1"/>
</dbReference>
<evidence type="ECO:0000313" key="2">
    <source>
        <dbReference type="Proteomes" id="UP000244336"/>
    </source>
</evidence>
<proteinExistence type="predicted"/>
<reference evidence="1 2" key="1">
    <citation type="submission" date="2018-04" db="EMBL/GenBank/DDBJ databases">
        <title>WGS assembly of Panicum hallii var. hallii HAL2.</title>
        <authorList>
            <person name="Lovell J."/>
            <person name="Jenkins J."/>
            <person name="Lowry D."/>
            <person name="Mamidi S."/>
            <person name="Sreedasyam A."/>
            <person name="Weng X."/>
            <person name="Barry K."/>
            <person name="Bonette J."/>
            <person name="Campitelli B."/>
            <person name="Daum C."/>
            <person name="Gordon S."/>
            <person name="Gould B."/>
            <person name="Lipzen A."/>
            <person name="MacQueen A."/>
            <person name="Palacio-Mejia J."/>
            <person name="Plott C."/>
            <person name="Shakirov E."/>
            <person name="Shu S."/>
            <person name="Yoshinaga Y."/>
            <person name="Zane M."/>
            <person name="Rokhsar D."/>
            <person name="Grimwood J."/>
            <person name="Schmutz J."/>
            <person name="Juenger T."/>
        </authorList>
    </citation>
    <scope>NUCLEOTIDE SEQUENCE [LARGE SCALE GENOMIC DNA]</scope>
    <source>
        <strain evidence="2">cv. HAL2</strain>
    </source>
</reference>
<dbReference type="AlphaFoldDB" id="A0A2T7F465"/>
<accession>A0A2T7F465</accession>
<organism evidence="1 2">
    <name type="scientific">Panicum hallii var. hallii</name>
    <dbReference type="NCBI Taxonomy" id="1504633"/>
    <lineage>
        <taxon>Eukaryota</taxon>
        <taxon>Viridiplantae</taxon>
        <taxon>Streptophyta</taxon>
        <taxon>Embryophyta</taxon>
        <taxon>Tracheophyta</taxon>
        <taxon>Spermatophyta</taxon>
        <taxon>Magnoliopsida</taxon>
        <taxon>Liliopsida</taxon>
        <taxon>Poales</taxon>
        <taxon>Poaceae</taxon>
        <taxon>PACMAD clade</taxon>
        <taxon>Panicoideae</taxon>
        <taxon>Panicodae</taxon>
        <taxon>Paniceae</taxon>
        <taxon>Panicinae</taxon>
        <taxon>Panicum</taxon>
        <taxon>Panicum sect. Panicum</taxon>
    </lineage>
</organism>